<dbReference type="KEGG" id="ovi:T265_03420"/>
<dbReference type="CTD" id="20317607"/>
<sequence length="152" mass="17348">MENRRSIDIHFLAFQLPPFRHSGTCDYGRVGCDGYRWLNMQSRDDSSDILLNLSTEELPQFCPAGLCAWIPWLNMQSRDDSSDILLNLSTEELPQFCPAGLCASKILLIVHTKKRSNAVDESQFPEWAPHDSACAWLGALQDTAPQQYRWRC</sequence>
<evidence type="ECO:0000313" key="2">
    <source>
        <dbReference type="Proteomes" id="UP000054324"/>
    </source>
</evidence>
<dbReference type="RefSeq" id="XP_009166168.1">
    <property type="nucleotide sequence ID" value="XM_009167904.1"/>
</dbReference>
<protein>
    <submittedName>
        <fullName evidence="1">Uncharacterized protein</fullName>
    </submittedName>
</protein>
<evidence type="ECO:0000313" key="1">
    <source>
        <dbReference type="EMBL" id="KER30046.1"/>
    </source>
</evidence>
<dbReference type="AlphaFoldDB" id="A0A074ZSD4"/>
<dbReference type="EMBL" id="KL596667">
    <property type="protein sequence ID" value="KER30046.1"/>
    <property type="molecule type" value="Genomic_DNA"/>
</dbReference>
<reference evidence="1 2" key="1">
    <citation type="submission" date="2013-11" db="EMBL/GenBank/DDBJ databases">
        <title>Opisthorchis viverrini - life in the bile duct.</title>
        <authorList>
            <person name="Young N.D."/>
            <person name="Nagarajan N."/>
            <person name="Lin S.J."/>
            <person name="Korhonen P.K."/>
            <person name="Jex A.R."/>
            <person name="Hall R.S."/>
            <person name="Safavi-Hemami H."/>
            <person name="Kaewkong W."/>
            <person name="Bertrand D."/>
            <person name="Gao S."/>
            <person name="Seet Q."/>
            <person name="Wongkham S."/>
            <person name="Teh B.T."/>
            <person name="Wongkham C."/>
            <person name="Intapan P.M."/>
            <person name="Maleewong W."/>
            <person name="Yang X."/>
            <person name="Hu M."/>
            <person name="Wang Z."/>
            <person name="Hofmann A."/>
            <person name="Sternberg P.W."/>
            <person name="Tan P."/>
            <person name="Wang J."/>
            <person name="Gasser R.B."/>
        </authorList>
    </citation>
    <scope>NUCLEOTIDE SEQUENCE [LARGE SCALE GENOMIC DNA]</scope>
</reference>
<gene>
    <name evidence="1" type="ORF">T265_03420</name>
</gene>
<name>A0A074ZSD4_OPIVI</name>
<organism evidence="1 2">
    <name type="scientific">Opisthorchis viverrini</name>
    <name type="common">Southeast Asian liver fluke</name>
    <dbReference type="NCBI Taxonomy" id="6198"/>
    <lineage>
        <taxon>Eukaryota</taxon>
        <taxon>Metazoa</taxon>
        <taxon>Spiralia</taxon>
        <taxon>Lophotrochozoa</taxon>
        <taxon>Platyhelminthes</taxon>
        <taxon>Trematoda</taxon>
        <taxon>Digenea</taxon>
        <taxon>Opisthorchiida</taxon>
        <taxon>Opisthorchiata</taxon>
        <taxon>Opisthorchiidae</taxon>
        <taxon>Opisthorchis</taxon>
    </lineage>
</organism>
<dbReference type="GeneID" id="20317607"/>
<dbReference type="Proteomes" id="UP000054324">
    <property type="component" value="Unassembled WGS sequence"/>
</dbReference>
<keyword evidence="2" id="KW-1185">Reference proteome</keyword>
<proteinExistence type="predicted"/>
<accession>A0A074ZSD4</accession>